<keyword evidence="2" id="KW-0418">Kinase</keyword>
<dbReference type="GO" id="GO:0016301">
    <property type="term" value="F:kinase activity"/>
    <property type="evidence" value="ECO:0007669"/>
    <property type="project" value="UniProtKB-KW"/>
</dbReference>
<dbReference type="Proteomes" id="UP000546584">
    <property type="component" value="Unassembled WGS sequence"/>
</dbReference>
<proteinExistence type="predicted"/>
<accession>A0A1H2FCC5</accession>
<dbReference type="EMBL" id="JACAQR010000022">
    <property type="protein sequence ID" value="NWD43619.1"/>
    <property type="molecule type" value="Genomic_DNA"/>
</dbReference>
<dbReference type="GeneID" id="93512329"/>
<feature type="signal peptide" evidence="1">
    <location>
        <begin position="1"/>
        <end position="18"/>
    </location>
</feature>
<reference evidence="2 3" key="1">
    <citation type="submission" date="2020-04" db="EMBL/GenBank/DDBJ databases">
        <title>Molecular characterization of pseudomonads from Agaricus bisporus reveal novel blotch 2 pathogens in Western Europe.</title>
        <authorList>
            <person name="Taparia T."/>
            <person name="Krijger M."/>
            <person name="Haynes E."/>
            <person name="Elpinstone J.G."/>
            <person name="Noble R."/>
            <person name="Van Der Wolf J."/>
        </authorList>
    </citation>
    <scope>NUCLEOTIDE SEQUENCE [LARGE SCALE GENOMIC DNA]</scope>
    <source>
        <strain evidence="2 3">IPO3753</strain>
    </source>
</reference>
<dbReference type="AlphaFoldDB" id="A0A143GLQ9"/>
<evidence type="ECO:0000313" key="3">
    <source>
        <dbReference type="Proteomes" id="UP000546584"/>
    </source>
</evidence>
<protein>
    <submittedName>
        <fullName evidence="2">3-phosphoglycerate kinase</fullName>
    </submittedName>
</protein>
<feature type="chain" id="PRO_5007509104" evidence="1">
    <location>
        <begin position="19"/>
        <end position="104"/>
    </location>
</feature>
<dbReference type="KEGG" id="pym:AK972_4413"/>
<dbReference type="OrthoDB" id="6920230at2"/>
<accession>A0A143GLQ9</accession>
<keyword evidence="2" id="KW-0808">Transferase</keyword>
<comment type="caution">
    <text evidence="2">The sequence shown here is derived from an EMBL/GenBank/DDBJ whole genome shotgun (WGS) entry which is preliminary data.</text>
</comment>
<keyword evidence="1" id="KW-0732">Signal</keyword>
<gene>
    <name evidence="2" type="ORF">HX826_17220</name>
</gene>
<name>A0A143GLQ9_9PSED</name>
<evidence type="ECO:0000256" key="1">
    <source>
        <dbReference type="SAM" id="SignalP"/>
    </source>
</evidence>
<evidence type="ECO:0000313" key="2">
    <source>
        <dbReference type="EMBL" id="NWD43619.1"/>
    </source>
</evidence>
<dbReference type="RefSeq" id="WP_063032490.1">
    <property type="nucleotide sequence ID" value="NZ_CP012400.2"/>
</dbReference>
<organism evidence="2 3">
    <name type="scientific">Pseudomonas yamanorum</name>
    <dbReference type="NCBI Taxonomy" id="515393"/>
    <lineage>
        <taxon>Bacteria</taxon>
        <taxon>Pseudomonadati</taxon>
        <taxon>Pseudomonadota</taxon>
        <taxon>Gammaproteobacteria</taxon>
        <taxon>Pseudomonadales</taxon>
        <taxon>Pseudomonadaceae</taxon>
        <taxon>Pseudomonas</taxon>
    </lineage>
</organism>
<sequence length="104" mass="11376">MRKFCCVLLTLLPLSAFAFSTDVTKDIQGVKIDYSASDVDSNISSIQLTNYGPNDAECKVRFTNGPEAPRTRKVTVAAGKTTNTTVNFSRAIIKMRIQLTCAPK</sequence>